<comment type="similarity">
    <text evidence="1">Belongs to the peptidase S13 family.</text>
</comment>
<name>A0A418SQJ5_9RHOB</name>
<dbReference type="EC" id="3.4.16.4" evidence="4"/>
<dbReference type="Gene3D" id="3.40.710.10">
    <property type="entry name" value="DD-peptidase/beta-lactamase superfamily"/>
    <property type="match status" value="2"/>
</dbReference>
<dbReference type="PANTHER" id="PTHR30023">
    <property type="entry name" value="D-ALANYL-D-ALANINE CARBOXYPEPTIDASE"/>
    <property type="match status" value="1"/>
</dbReference>
<organism evidence="4 5">
    <name type="scientific">Paracoccus onubensis</name>
    <dbReference type="NCBI Taxonomy" id="1675788"/>
    <lineage>
        <taxon>Bacteria</taxon>
        <taxon>Pseudomonadati</taxon>
        <taxon>Pseudomonadota</taxon>
        <taxon>Alphaproteobacteria</taxon>
        <taxon>Rhodobacterales</taxon>
        <taxon>Paracoccaceae</taxon>
        <taxon>Paracoccus</taxon>
    </lineage>
</organism>
<dbReference type="InterPro" id="IPR000667">
    <property type="entry name" value="Peptidase_S13"/>
</dbReference>
<evidence type="ECO:0000256" key="3">
    <source>
        <dbReference type="SAM" id="SignalP"/>
    </source>
</evidence>
<accession>A0A418SQJ5</accession>
<keyword evidence="3" id="KW-0732">Signal</keyword>
<keyword evidence="4" id="KW-0121">Carboxypeptidase</keyword>
<sequence length="479" mass="51753">MRRYSRRELLQGAVALGLTAQGAFAQDVEVKAIPGQGLAARPPVRPLPDSRAVIAAADLPGRVRYALFDPATGQMLEEHEGAVPVPPASTLKTITALYALDRLGASHRFRTRVLRSDGMLILAGGGDPVLSSDDLASLADDLTKAGTTSPQRFAVWGGALPRIEEIAPPQEDHLAYNPALSGMILNFNRVHLGWRRANGDYQMSLEARAARNSPRAYTVTAQAAAQSDLFSYRFDGGHEIWTVDRSAMGQAGSRWLPVRRPELYAGDVFQTLCRASGLVLPSPEVIQDIPAGEEIAIHESPPLGEIVRDMLYYSTNLTAEVIGLHASSAPDLKSSAELMQQWVETRIQPADMTLADHSGLSADSRVTAAAMTRLMAGPGLDAKLQDFLKHDPLAESVKTDTKTMAEVVAKTGTLNFVSNLAGFATAPSGRRLAFAILCSDPDRHAATQGQDLPSGVIGWTRKAKRVQYDLIENWIMRFA</sequence>
<dbReference type="EMBL" id="QZCG01000012">
    <property type="protein sequence ID" value="RJE83231.1"/>
    <property type="molecule type" value="Genomic_DNA"/>
</dbReference>
<dbReference type="InterPro" id="IPR012338">
    <property type="entry name" value="Beta-lactam/transpept-like"/>
</dbReference>
<keyword evidence="5" id="KW-1185">Reference proteome</keyword>
<evidence type="ECO:0000313" key="5">
    <source>
        <dbReference type="Proteomes" id="UP000284202"/>
    </source>
</evidence>
<dbReference type="AlphaFoldDB" id="A0A418SQJ5"/>
<feature type="chain" id="PRO_5019192381" evidence="3">
    <location>
        <begin position="26"/>
        <end position="479"/>
    </location>
</feature>
<dbReference type="Pfam" id="PF02113">
    <property type="entry name" value="Peptidase_S13"/>
    <property type="match status" value="1"/>
</dbReference>
<keyword evidence="2 4" id="KW-0378">Hydrolase</keyword>
<reference evidence="5" key="1">
    <citation type="submission" date="2018-09" db="EMBL/GenBank/DDBJ databases">
        <title>Acidovorax cavernicola nov. sp. isolated from Gruta de las Maravillas (Aracena, Spain).</title>
        <authorList>
            <person name="Jurado V."/>
            <person name="Gutierrez-Patricio S."/>
            <person name="Gonzalez-Pimentel J.L."/>
            <person name="Miller A.Z."/>
            <person name="Laiz L."/>
            <person name="Saiz-Jimenez C."/>
        </authorList>
    </citation>
    <scope>NUCLEOTIDE SEQUENCE [LARGE SCALE GENOMIC DNA]</scope>
    <source>
        <strain evidence="5">1011MAR3C25</strain>
    </source>
</reference>
<dbReference type="PRINTS" id="PR00922">
    <property type="entry name" value="DADACBPTASE3"/>
</dbReference>
<comment type="caution">
    <text evidence="4">The sequence shown here is derived from an EMBL/GenBank/DDBJ whole genome shotgun (WGS) entry which is preliminary data.</text>
</comment>
<protein>
    <submittedName>
        <fullName evidence="4">D-alanyl-D-alanine carboxypeptidase/D-alanyl-D-alanine-endopeptidase</fullName>
        <ecNumber evidence="4">3.4.16.4</ecNumber>
    </submittedName>
</protein>
<evidence type="ECO:0000313" key="4">
    <source>
        <dbReference type="EMBL" id="RJE83231.1"/>
    </source>
</evidence>
<dbReference type="GO" id="GO:0006508">
    <property type="term" value="P:proteolysis"/>
    <property type="evidence" value="ECO:0007669"/>
    <property type="project" value="InterPro"/>
</dbReference>
<feature type="signal peptide" evidence="3">
    <location>
        <begin position="1"/>
        <end position="25"/>
    </location>
</feature>
<dbReference type="RefSeq" id="WP_119751113.1">
    <property type="nucleotide sequence ID" value="NZ_QZCG01000012.1"/>
</dbReference>
<dbReference type="Proteomes" id="UP000284202">
    <property type="component" value="Unassembled WGS sequence"/>
</dbReference>
<evidence type="ECO:0000256" key="2">
    <source>
        <dbReference type="ARBA" id="ARBA00022801"/>
    </source>
</evidence>
<dbReference type="SUPFAM" id="SSF56601">
    <property type="entry name" value="beta-lactamase/transpeptidase-like"/>
    <property type="match status" value="1"/>
</dbReference>
<dbReference type="GO" id="GO:0009002">
    <property type="term" value="F:serine-type D-Ala-D-Ala carboxypeptidase activity"/>
    <property type="evidence" value="ECO:0007669"/>
    <property type="project" value="UniProtKB-EC"/>
</dbReference>
<evidence type="ECO:0000256" key="1">
    <source>
        <dbReference type="ARBA" id="ARBA00006096"/>
    </source>
</evidence>
<dbReference type="OrthoDB" id="5372081at2"/>
<gene>
    <name evidence="4" type="primary">dacB</name>
    <name evidence="4" type="ORF">D3P04_17440</name>
</gene>
<proteinExistence type="inferred from homology"/>
<dbReference type="PANTHER" id="PTHR30023:SF0">
    <property type="entry name" value="PENICILLIN-SENSITIVE CARBOXYPEPTIDASE A"/>
    <property type="match status" value="1"/>
</dbReference>
<keyword evidence="4" id="KW-0645">Protease</keyword>
<dbReference type="GO" id="GO:0000270">
    <property type="term" value="P:peptidoglycan metabolic process"/>
    <property type="evidence" value="ECO:0007669"/>
    <property type="project" value="TreeGrafter"/>
</dbReference>
<dbReference type="NCBIfam" id="TIGR00666">
    <property type="entry name" value="PBP4"/>
    <property type="match status" value="1"/>
</dbReference>